<organism evidence="2 3">
    <name type="scientific">Gigaspora margarita</name>
    <dbReference type="NCBI Taxonomy" id="4874"/>
    <lineage>
        <taxon>Eukaryota</taxon>
        <taxon>Fungi</taxon>
        <taxon>Fungi incertae sedis</taxon>
        <taxon>Mucoromycota</taxon>
        <taxon>Glomeromycotina</taxon>
        <taxon>Glomeromycetes</taxon>
        <taxon>Diversisporales</taxon>
        <taxon>Gigasporaceae</taxon>
        <taxon>Gigaspora</taxon>
    </lineage>
</organism>
<name>A0ABN7UMD4_GIGMA</name>
<dbReference type="Proteomes" id="UP000789901">
    <property type="component" value="Unassembled WGS sequence"/>
</dbReference>
<dbReference type="EMBL" id="CAJVQB010004310">
    <property type="protein sequence ID" value="CAG8632331.1"/>
    <property type="molecule type" value="Genomic_DNA"/>
</dbReference>
<accession>A0ABN7UMD4</accession>
<protein>
    <submittedName>
        <fullName evidence="2">40885_t:CDS:1</fullName>
    </submittedName>
</protein>
<proteinExistence type="predicted"/>
<keyword evidence="1" id="KW-1133">Transmembrane helix</keyword>
<keyword evidence="1" id="KW-0472">Membrane</keyword>
<keyword evidence="3" id="KW-1185">Reference proteome</keyword>
<evidence type="ECO:0000313" key="3">
    <source>
        <dbReference type="Proteomes" id="UP000789901"/>
    </source>
</evidence>
<dbReference type="Gene3D" id="3.40.50.2000">
    <property type="entry name" value="Glycogen Phosphorylase B"/>
    <property type="match status" value="1"/>
</dbReference>
<gene>
    <name evidence="2" type="ORF">GMARGA_LOCUS8400</name>
</gene>
<dbReference type="SUPFAM" id="SSF53756">
    <property type="entry name" value="UDP-Glycosyltransferase/glycogen phosphorylase"/>
    <property type="match status" value="1"/>
</dbReference>
<evidence type="ECO:0000256" key="1">
    <source>
        <dbReference type="SAM" id="Phobius"/>
    </source>
</evidence>
<keyword evidence="1" id="KW-0812">Transmembrane</keyword>
<feature type="transmembrane region" description="Helical" evidence="1">
    <location>
        <begin position="91"/>
        <end position="113"/>
    </location>
</feature>
<evidence type="ECO:0000313" key="2">
    <source>
        <dbReference type="EMBL" id="CAG8632331.1"/>
    </source>
</evidence>
<comment type="caution">
    <text evidence="2">The sequence shown here is derived from an EMBL/GenBank/DDBJ whole genome shotgun (WGS) entry which is preliminary data.</text>
</comment>
<reference evidence="2 3" key="1">
    <citation type="submission" date="2021-06" db="EMBL/GenBank/DDBJ databases">
        <authorList>
            <person name="Kallberg Y."/>
            <person name="Tangrot J."/>
            <person name="Rosling A."/>
        </authorList>
    </citation>
    <scope>NUCLEOTIDE SEQUENCE [LARGE SCALE GENOMIC DNA]</scope>
    <source>
        <strain evidence="2 3">120-4 pot B 10/14</strain>
    </source>
</reference>
<sequence length="126" mass="14468">MVVLLAAMNQFILQPDQFGNVEKLEMAGMALSLSKLNLTVDGIVLKIKRLLSEESFKKNAERLQFIAKMNILLRDWIVVNTRIGFIRRNYIDAYGAFIIILLALVGGFGYVYLKLLIPLYKIQRLY</sequence>